<dbReference type="Proteomes" id="UP000663671">
    <property type="component" value="Chromosome 2"/>
</dbReference>
<evidence type="ECO:0000313" key="3">
    <source>
        <dbReference type="Proteomes" id="UP000663671"/>
    </source>
</evidence>
<evidence type="ECO:0000313" key="2">
    <source>
        <dbReference type="EMBL" id="QSS57999.1"/>
    </source>
</evidence>
<evidence type="ECO:0008006" key="4">
    <source>
        <dbReference type="Google" id="ProtNLM"/>
    </source>
</evidence>
<sequence>MRFTSSSFLGLLVVAAPLGTIADNSLPTDISSACALLANLTPEQFATTLADLENKAKTDITRDQAQVDRALAQIESLPAGNLQAEVDKVCASQAKAVKIGRSRISRRQIGGAPDALSGSLPGGLGDTVKGATGALGNTLGGVGMKKGRSENTRRQDVGDLGSKIEGFTQTLGSLAKDVSGETTKRNSSRQKDGGILGGILIPGIL</sequence>
<organism evidence="2 3">
    <name type="scientific">Ajellomyces capsulatus</name>
    <name type="common">Darling's disease fungus</name>
    <name type="synonym">Histoplasma capsulatum</name>
    <dbReference type="NCBI Taxonomy" id="5037"/>
    <lineage>
        <taxon>Eukaryota</taxon>
        <taxon>Fungi</taxon>
        <taxon>Dikarya</taxon>
        <taxon>Ascomycota</taxon>
        <taxon>Pezizomycotina</taxon>
        <taxon>Eurotiomycetes</taxon>
        <taxon>Eurotiomycetidae</taxon>
        <taxon>Onygenales</taxon>
        <taxon>Ajellomycetaceae</taxon>
        <taxon>Histoplasma</taxon>
    </lineage>
</organism>
<feature type="signal peptide" evidence="1">
    <location>
        <begin position="1"/>
        <end position="22"/>
    </location>
</feature>
<accession>A0A8A1LVQ5</accession>
<name>A0A8A1LVQ5_AJECA</name>
<evidence type="ECO:0000256" key="1">
    <source>
        <dbReference type="SAM" id="SignalP"/>
    </source>
</evidence>
<proteinExistence type="predicted"/>
<dbReference type="AlphaFoldDB" id="A0A8A1LVQ5"/>
<keyword evidence="1" id="KW-0732">Signal</keyword>
<dbReference type="VEuPathDB" id="FungiDB:I7I51_07418"/>
<reference evidence="2" key="1">
    <citation type="submission" date="2021-01" db="EMBL/GenBank/DDBJ databases">
        <title>Chromosome-level genome assembly of a human fungal pathogen reveals clustering of transcriptionally co-regulated genes.</title>
        <authorList>
            <person name="Voorhies M."/>
            <person name="Cohen S."/>
            <person name="Shea T.P."/>
            <person name="Petrus S."/>
            <person name="Munoz J.F."/>
            <person name="Poplawski S."/>
            <person name="Goldman W.E."/>
            <person name="Michael T."/>
            <person name="Cuomo C.A."/>
            <person name="Sil A."/>
            <person name="Beyhan S."/>
        </authorList>
    </citation>
    <scope>NUCLEOTIDE SEQUENCE</scope>
    <source>
        <strain evidence="2">WU24</strain>
    </source>
</reference>
<feature type="chain" id="PRO_5034958256" description="Cell wall protein" evidence="1">
    <location>
        <begin position="23"/>
        <end position="205"/>
    </location>
</feature>
<protein>
    <recommendedName>
        <fullName evidence="4">Cell wall protein</fullName>
    </recommendedName>
</protein>
<dbReference type="EMBL" id="CP069109">
    <property type="protein sequence ID" value="QSS57999.1"/>
    <property type="molecule type" value="Genomic_DNA"/>
</dbReference>
<gene>
    <name evidence="2" type="ORF">I7I51_07418</name>
</gene>
<dbReference type="OrthoDB" id="4188879at2759"/>